<feature type="coiled-coil region" evidence="1">
    <location>
        <begin position="29"/>
        <end position="56"/>
    </location>
</feature>
<evidence type="ECO:0000313" key="3">
    <source>
        <dbReference type="Proteomes" id="UP000076722"/>
    </source>
</evidence>
<reference evidence="2 3" key="1">
    <citation type="journal article" date="2016" name="Mol. Biol. Evol.">
        <title>Comparative Genomics of Early-Diverging Mushroom-Forming Fungi Provides Insights into the Origins of Lignocellulose Decay Capabilities.</title>
        <authorList>
            <person name="Nagy L.G."/>
            <person name="Riley R."/>
            <person name="Tritt A."/>
            <person name="Adam C."/>
            <person name="Daum C."/>
            <person name="Floudas D."/>
            <person name="Sun H."/>
            <person name="Yadav J.S."/>
            <person name="Pangilinan J."/>
            <person name="Larsson K.H."/>
            <person name="Matsuura K."/>
            <person name="Barry K."/>
            <person name="Labutti K."/>
            <person name="Kuo R."/>
            <person name="Ohm R.A."/>
            <person name="Bhattacharya S.S."/>
            <person name="Shirouzu T."/>
            <person name="Yoshinaga Y."/>
            <person name="Martin F.M."/>
            <person name="Grigoriev I.V."/>
            <person name="Hibbett D.S."/>
        </authorList>
    </citation>
    <scope>NUCLEOTIDE SEQUENCE [LARGE SCALE GENOMIC DNA]</scope>
    <source>
        <strain evidence="2 3">HHB9708</strain>
    </source>
</reference>
<dbReference type="AlphaFoldDB" id="A0A164SRY3"/>
<name>A0A164SRY3_9AGAM</name>
<proteinExistence type="predicted"/>
<gene>
    <name evidence="2" type="ORF">SISNIDRAFT_496382</name>
</gene>
<dbReference type="Proteomes" id="UP000076722">
    <property type="component" value="Unassembled WGS sequence"/>
</dbReference>
<evidence type="ECO:0008006" key="4">
    <source>
        <dbReference type="Google" id="ProtNLM"/>
    </source>
</evidence>
<dbReference type="OrthoDB" id="3365698at2759"/>
<organism evidence="2 3">
    <name type="scientific">Sistotremastrum niveocremeum HHB9708</name>
    <dbReference type="NCBI Taxonomy" id="1314777"/>
    <lineage>
        <taxon>Eukaryota</taxon>
        <taxon>Fungi</taxon>
        <taxon>Dikarya</taxon>
        <taxon>Basidiomycota</taxon>
        <taxon>Agaricomycotina</taxon>
        <taxon>Agaricomycetes</taxon>
        <taxon>Sistotremastrales</taxon>
        <taxon>Sistotremastraceae</taxon>
        <taxon>Sertulicium</taxon>
        <taxon>Sertulicium niveocremeum</taxon>
    </lineage>
</organism>
<evidence type="ECO:0000313" key="2">
    <source>
        <dbReference type="EMBL" id="KZS91743.1"/>
    </source>
</evidence>
<evidence type="ECO:0000256" key="1">
    <source>
        <dbReference type="SAM" id="Coils"/>
    </source>
</evidence>
<keyword evidence="1" id="KW-0175">Coiled coil</keyword>
<dbReference type="STRING" id="1314777.A0A164SRY3"/>
<keyword evidence="3" id="KW-1185">Reference proteome</keyword>
<protein>
    <recommendedName>
        <fullName evidence="4">F-box domain-containing protein</fullName>
    </recommendedName>
</protein>
<sequence length="474" mass="53595">MSGSQVDSELSRELSELCAGFESRAADSIQRQLTNAASLSEEMLNLENRFSLMKDKIERSMKLKHNFCTPIGRLSDELIREILQYGIDPGCGHSFLTKGFPLFPTYSINSGCGVLNTTLLGESLRQLAPRIRQLQVRWSKVATQHDIPRLEDFLSDHMGHKEFSVLQTLDVMDAFEEDPQRRPIVLNMPALSTMRFKGVPRIIPRPIVSLVHLVIKGGFRLEINEILDFLSYYPQLKTCSITNTECYGDDEDDHELVTLTNLKASSSTFLTLGTFLDERDDDELYEFLGLYLMESNELKISNDEYNIIFSMTYQSRGPISVAHAYGFHDGPPEEIHSFPTLSSYSTNISLLDIRYSILPSLGDIILAFTAWSKIAHIRVCTEELGFERLLTALEDTPTVLCPLLRILDCTGTRFSSLRMKQFLDFREKKGVCIQTLKFTRGFAHCGLDELLSSATTTIVQSDPVEHQVDNSTET</sequence>
<accession>A0A164SRY3</accession>
<dbReference type="EMBL" id="KV419413">
    <property type="protein sequence ID" value="KZS91743.1"/>
    <property type="molecule type" value="Genomic_DNA"/>
</dbReference>